<evidence type="ECO:0000256" key="1">
    <source>
        <dbReference type="ARBA" id="ARBA00004651"/>
    </source>
</evidence>
<evidence type="ECO:0000256" key="5">
    <source>
        <dbReference type="ARBA" id="ARBA00022618"/>
    </source>
</evidence>
<dbReference type="InterPro" id="IPR040690">
    <property type="entry name" value="FtsX_ECD"/>
</dbReference>
<dbReference type="PANTHER" id="PTHR47755:SF1">
    <property type="entry name" value="CELL DIVISION PROTEIN FTSX"/>
    <property type="match status" value="1"/>
</dbReference>
<evidence type="ECO:0000256" key="4">
    <source>
        <dbReference type="ARBA" id="ARBA00022475"/>
    </source>
</evidence>
<dbReference type="Pfam" id="PF18075">
    <property type="entry name" value="FtsX_ECD"/>
    <property type="match status" value="1"/>
</dbReference>
<comment type="similarity">
    <text evidence="2 10">Belongs to the ABC-4 integral membrane protein family. FtsX subfamily.</text>
</comment>
<feature type="domain" description="ABC3 transporter permease C-terminal" evidence="12">
    <location>
        <begin position="181"/>
        <end position="297"/>
    </location>
</feature>
<evidence type="ECO:0000256" key="11">
    <source>
        <dbReference type="SAM" id="Phobius"/>
    </source>
</evidence>
<keyword evidence="8 10" id="KW-0472">Membrane</keyword>
<dbReference type="AlphaFoldDB" id="A0A0J6BVM2"/>
<keyword evidence="6 11" id="KW-0812">Transmembrane</keyword>
<evidence type="ECO:0000259" key="13">
    <source>
        <dbReference type="Pfam" id="PF18075"/>
    </source>
</evidence>
<evidence type="ECO:0000259" key="12">
    <source>
        <dbReference type="Pfam" id="PF02687"/>
    </source>
</evidence>
<dbReference type="Proteomes" id="UP000092950">
    <property type="component" value="Chromosome"/>
</dbReference>
<evidence type="ECO:0000256" key="9">
    <source>
        <dbReference type="ARBA" id="ARBA00023306"/>
    </source>
</evidence>
<keyword evidence="5 10" id="KW-0132">Cell division</keyword>
<gene>
    <name evidence="15" type="primary">ftsX</name>
    <name evidence="14" type="ORF">BBN53_02190</name>
    <name evidence="15" type="ORF">ERS370011_04062</name>
</gene>
<comment type="function">
    <text evidence="10">Part of the ABC transporter FtsEX involved in cellular division.</text>
</comment>
<evidence type="ECO:0000256" key="10">
    <source>
        <dbReference type="PIRNR" id="PIRNR003097"/>
    </source>
</evidence>
<keyword evidence="4 10" id="KW-1003">Cell membrane</keyword>
<evidence type="ECO:0000256" key="8">
    <source>
        <dbReference type="ARBA" id="ARBA00023136"/>
    </source>
</evidence>
<keyword evidence="17" id="KW-1185">Reference proteome</keyword>
<reference evidence="14 17" key="2">
    <citation type="submission" date="2016-07" db="EMBL/GenBank/DDBJ databases">
        <title>Complete genome sequences of Bordetella pseudohinzii.</title>
        <authorList>
            <person name="Spilker T."/>
            <person name="Darrah R."/>
            <person name="LiPuma J.J."/>
        </authorList>
    </citation>
    <scope>NUCLEOTIDE SEQUENCE [LARGE SCALE GENOMIC DNA]</scope>
    <source>
        <strain evidence="14 17">HI4681</strain>
    </source>
</reference>
<organism evidence="15 16">
    <name type="scientific">Bordetella pseudohinzii</name>
    <dbReference type="NCBI Taxonomy" id="1331258"/>
    <lineage>
        <taxon>Bacteria</taxon>
        <taxon>Pseudomonadati</taxon>
        <taxon>Pseudomonadota</taxon>
        <taxon>Betaproteobacteria</taxon>
        <taxon>Burkholderiales</taxon>
        <taxon>Alcaligenaceae</taxon>
        <taxon>Bordetella</taxon>
    </lineage>
</organism>
<feature type="transmembrane region" description="Helical" evidence="11">
    <location>
        <begin position="274"/>
        <end position="296"/>
    </location>
</feature>
<proteinExistence type="inferred from homology"/>
<keyword evidence="10" id="KW-0997">Cell inner membrane</keyword>
<dbReference type="InterPro" id="IPR003838">
    <property type="entry name" value="ABC3_permease_C"/>
</dbReference>
<dbReference type="PIRSF" id="PIRSF003097">
    <property type="entry name" value="FtsX"/>
    <property type="match status" value="1"/>
</dbReference>
<comment type="subcellular location">
    <subcellularLocation>
        <location evidence="10">Cell inner membrane</location>
    </subcellularLocation>
    <subcellularLocation>
        <location evidence="1">Cell membrane</location>
        <topology evidence="1">Multi-pass membrane protein</topology>
    </subcellularLocation>
</comment>
<evidence type="ECO:0000256" key="7">
    <source>
        <dbReference type="ARBA" id="ARBA00022989"/>
    </source>
</evidence>
<evidence type="ECO:0000313" key="17">
    <source>
        <dbReference type="Proteomes" id="UP000092950"/>
    </source>
</evidence>
<reference evidence="15 16" key="1">
    <citation type="submission" date="2015-09" db="EMBL/GenBank/DDBJ databases">
        <authorList>
            <person name="Jackson K.R."/>
            <person name="Lunt B.L."/>
            <person name="Fisher J.N.B."/>
            <person name="Gardner A.V."/>
            <person name="Bailey M.E."/>
            <person name="Deus L.M."/>
            <person name="Earl A.S."/>
            <person name="Gibby P.D."/>
            <person name="Hartmann K.A."/>
            <person name="Liu J.E."/>
            <person name="Manci A.M."/>
            <person name="Nielsen D.A."/>
            <person name="Solomon M.B."/>
            <person name="Breakwell D.P."/>
            <person name="Burnett S.H."/>
            <person name="Grose J.H."/>
        </authorList>
    </citation>
    <scope>NUCLEOTIDE SEQUENCE [LARGE SCALE GENOMIC DNA]</scope>
    <source>
        <strain evidence="15 16">2789STDY5608636</strain>
    </source>
</reference>
<feature type="transmembrane region" description="Helical" evidence="11">
    <location>
        <begin position="177"/>
        <end position="198"/>
    </location>
</feature>
<dbReference type="InterPro" id="IPR004513">
    <property type="entry name" value="FtsX"/>
</dbReference>
<evidence type="ECO:0000313" key="15">
    <source>
        <dbReference type="EMBL" id="CUJ16132.1"/>
    </source>
</evidence>
<dbReference type="EMBL" id="CP016440">
    <property type="protein sequence ID" value="ANY14803.1"/>
    <property type="molecule type" value="Genomic_DNA"/>
</dbReference>
<dbReference type="Proteomes" id="UP000053096">
    <property type="component" value="Unassembled WGS sequence"/>
</dbReference>
<accession>A0A0M7I0K1</accession>
<dbReference type="GO" id="GO:0032153">
    <property type="term" value="C:cell division site"/>
    <property type="evidence" value="ECO:0007669"/>
    <property type="project" value="TreeGrafter"/>
</dbReference>
<evidence type="ECO:0000313" key="16">
    <source>
        <dbReference type="Proteomes" id="UP000053096"/>
    </source>
</evidence>
<dbReference type="GO" id="GO:0051301">
    <property type="term" value="P:cell division"/>
    <property type="evidence" value="ECO:0007669"/>
    <property type="project" value="UniProtKB-KW"/>
</dbReference>
<dbReference type="RefSeq" id="WP_043210013.1">
    <property type="nucleotide sequence ID" value="NZ_CAJGUQ010000381.1"/>
</dbReference>
<evidence type="ECO:0000256" key="3">
    <source>
        <dbReference type="ARBA" id="ARBA00021907"/>
    </source>
</evidence>
<dbReference type="KEGG" id="bpdz:BBN53_02190"/>
<feature type="transmembrane region" description="Helical" evidence="11">
    <location>
        <begin position="231"/>
        <end position="254"/>
    </location>
</feature>
<evidence type="ECO:0000313" key="14">
    <source>
        <dbReference type="EMBL" id="ANY14803.1"/>
    </source>
</evidence>
<dbReference type="EMBL" id="CYTV01000019">
    <property type="protein sequence ID" value="CUJ16132.1"/>
    <property type="molecule type" value="Genomic_DNA"/>
</dbReference>
<evidence type="ECO:0000256" key="6">
    <source>
        <dbReference type="ARBA" id="ARBA00022692"/>
    </source>
</evidence>
<feature type="transmembrane region" description="Helical" evidence="11">
    <location>
        <begin position="27"/>
        <end position="50"/>
    </location>
</feature>
<keyword evidence="9 10" id="KW-0131">Cell cycle</keyword>
<dbReference type="GO" id="GO:0005886">
    <property type="term" value="C:plasma membrane"/>
    <property type="evidence" value="ECO:0007669"/>
    <property type="project" value="UniProtKB-SubCell"/>
</dbReference>
<dbReference type="PANTHER" id="PTHR47755">
    <property type="entry name" value="CELL DIVISION PROTEIN FTSX"/>
    <property type="match status" value="1"/>
</dbReference>
<keyword evidence="7 11" id="KW-1133">Transmembrane helix</keyword>
<evidence type="ECO:0000256" key="2">
    <source>
        <dbReference type="ARBA" id="ARBA00007379"/>
    </source>
</evidence>
<name>A0A0J6BVM2_9BORD</name>
<accession>A0A0J6BVM2</accession>
<dbReference type="OrthoDB" id="9813411at2"/>
<protein>
    <recommendedName>
        <fullName evidence="3 10">Cell division protein FtsX</fullName>
    </recommendedName>
</protein>
<sequence>MKSWLRQHRYALAITLRRLAAQPFSSLANLLVMALVLALPLLGSAVLVSVQPLARQISVTPELTLYIQPAAPAGTAAAITERIGREFGGQIAAVRQVPRDQALKALRQNPAWEEALAVLPGNPLPDAVVVTLAGGEDLAQRAGSLADGWSKWQYVDQVQLDSAWVQRLEAILRFGRLGLGFLAVCVAVVVLATVFNTVRMQALTQREEIAVARLVGATESFVRRPFLYQGALSGALAALLAIGAAAVALVPLNHAVLGLARSYGAEFALHLPELPALAVAVLAAGILGALSARWSVTRSTRF</sequence>
<feature type="domain" description="FtsX extracellular" evidence="13">
    <location>
        <begin position="62"/>
        <end position="158"/>
    </location>
</feature>
<dbReference type="Pfam" id="PF02687">
    <property type="entry name" value="FtsX"/>
    <property type="match status" value="1"/>
</dbReference>